<feature type="transmembrane region" description="Helical" evidence="8">
    <location>
        <begin position="7"/>
        <end position="28"/>
    </location>
</feature>
<sequence>MWGIFEVFIATLSVCSITALVILTSGVYQENAALLAIQSGTVTSAMVGAPLSAAAFSTVFGRFGVVFVAVCLLLFAFTSLLGSSYYGERGLQYLTGTDRWRWPYRAAFLLAVVAGSVGDVAVVWQLADIFNGLMALPNLCALLLLSPEALGLLNGWMAVRTDGAAHRGRSRRAGR</sequence>
<dbReference type="AlphaFoldDB" id="A0A174W0W6"/>
<evidence type="ECO:0000256" key="7">
    <source>
        <dbReference type="ARBA" id="ARBA00023136"/>
    </source>
</evidence>
<evidence type="ECO:0000256" key="2">
    <source>
        <dbReference type="ARBA" id="ARBA00009261"/>
    </source>
</evidence>
<dbReference type="PANTHER" id="PTHR30330:SF3">
    <property type="entry name" value="TRANSCRIPTIONAL REGULATOR, LRP FAMILY"/>
    <property type="match status" value="1"/>
</dbReference>
<evidence type="ECO:0000256" key="5">
    <source>
        <dbReference type="ARBA" id="ARBA00022692"/>
    </source>
</evidence>
<comment type="similarity">
    <text evidence="2">Belongs to the alanine or glycine:cation symporter (AGCS) (TC 2.A.25) family.</text>
</comment>
<accession>A0A174W0W6</accession>
<keyword evidence="3" id="KW-0813">Transport</keyword>
<evidence type="ECO:0000256" key="8">
    <source>
        <dbReference type="SAM" id="Phobius"/>
    </source>
</evidence>
<dbReference type="GO" id="GO:0005283">
    <property type="term" value="F:amino acid:sodium symporter activity"/>
    <property type="evidence" value="ECO:0007669"/>
    <property type="project" value="InterPro"/>
</dbReference>
<dbReference type="GO" id="GO:0005886">
    <property type="term" value="C:plasma membrane"/>
    <property type="evidence" value="ECO:0007669"/>
    <property type="project" value="UniProtKB-SubCell"/>
</dbReference>
<evidence type="ECO:0000256" key="3">
    <source>
        <dbReference type="ARBA" id="ARBA00022448"/>
    </source>
</evidence>
<dbReference type="EMBL" id="CYZT01000997">
    <property type="protein sequence ID" value="CUQ37735.1"/>
    <property type="molecule type" value="Genomic_DNA"/>
</dbReference>
<evidence type="ECO:0000256" key="6">
    <source>
        <dbReference type="ARBA" id="ARBA00022989"/>
    </source>
</evidence>
<evidence type="ECO:0000313" key="10">
    <source>
        <dbReference type="Proteomes" id="UP000095746"/>
    </source>
</evidence>
<feature type="transmembrane region" description="Helical" evidence="8">
    <location>
        <begin position="63"/>
        <end position="86"/>
    </location>
</feature>
<evidence type="ECO:0000313" key="9">
    <source>
        <dbReference type="EMBL" id="CUQ37735.1"/>
    </source>
</evidence>
<proteinExistence type="inferred from homology"/>
<keyword evidence="5 8" id="KW-0812">Transmembrane</keyword>
<keyword evidence="4" id="KW-1003">Cell membrane</keyword>
<protein>
    <submittedName>
        <fullName evidence="9">Na+/alanine symporter</fullName>
    </submittedName>
</protein>
<evidence type="ECO:0000256" key="4">
    <source>
        <dbReference type="ARBA" id="ARBA00022475"/>
    </source>
</evidence>
<evidence type="ECO:0000256" key="1">
    <source>
        <dbReference type="ARBA" id="ARBA00004651"/>
    </source>
</evidence>
<organism evidence="9 10">
    <name type="scientific">Flavonifractor plautii</name>
    <name type="common">Fusobacterium plautii</name>
    <dbReference type="NCBI Taxonomy" id="292800"/>
    <lineage>
        <taxon>Bacteria</taxon>
        <taxon>Bacillati</taxon>
        <taxon>Bacillota</taxon>
        <taxon>Clostridia</taxon>
        <taxon>Eubacteriales</taxon>
        <taxon>Oscillospiraceae</taxon>
        <taxon>Flavonifractor</taxon>
    </lineage>
</organism>
<dbReference type="Proteomes" id="UP000095746">
    <property type="component" value="Unassembled WGS sequence"/>
</dbReference>
<reference evidence="9 10" key="1">
    <citation type="submission" date="2015-09" db="EMBL/GenBank/DDBJ databases">
        <authorList>
            <consortium name="Pathogen Informatics"/>
        </authorList>
    </citation>
    <scope>NUCLEOTIDE SEQUENCE [LARGE SCALE GENOMIC DNA]</scope>
    <source>
        <strain evidence="9 10">2789STDY5608854</strain>
    </source>
</reference>
<gene>
    <name evidence="9" type="ORF">ERS852411_04322</name>
</gene>
<feature type="transmembrane region" description="Helical" evidence="8">
    <location>
        <begin position="139"/>
        <end position="159"/>
    </location>
</feature>
<keyword evidence="7 8" id="KW-0472">Membrane</keyword>
<name>A0A174W0W6_FLAPL</name>
<feature type="transmembrane region" description="Helical" evidence="8">
    <location>
        <begin position="34"/>
        <end position="56"/>
    </location>
</feature>
<feature type="transmembrane region" description="Helical" evidence="8">
    <location>
        <begin position="106"/>
        <end position="127"/>
    </location>
</feature>
<keyword evidence="6 8" id="KW-1133">Transmembrane helix</keyword>
<comment type="subcellular location">
    <subcellularLocation>
        <location evidence="1">Cell membrane</location>
        <topology evidence="1">Multi-pass membrane protein</topology>
    </subcellularLocation>
</comment>
<dbReference type="PANTHER" id="PTHR30330">
    <property type="entry name" value="AGSS FAMILY TRANSPORTER, SODIUM-ALANINE"/>
    <property type="match status" value="1"/>
</dbReference>
<dbReference type="InterPro" id="IPR001463">
    <property type="entry name" value="Na/Ala_symport"/>
</dbReference>
<dbReference type="Pfam" id="PF01235">
    <property type="entry name" value="Na_Ala_symp"/>
    <property type="match status" value="1"/>
</dbReference>
<dbReference type="PRINTS" id="PR00175">
    <property type="entry name" value="NAALASMPORT"/>
</dbReference>